<evidence type="ECO:0000313" key="7">
    <source>
        <dbReference type="EMBL" id="DBA17196.1"/>
    </source>
</evidence>
<feature type="transmembrane region" description="Helical" evidence="5">
    <location>
        <begin position="456"/>
        <end position="476"/>
    </location>
</feature>
<dbReference type="AlphaFoldDB" id="A0AAV2ZYX5"/>
<sequence>MGFNDLLHTIGGLGRFQVLNTALLLLPMIFMASHNFLQNFTAAVPAHRCRIPLLDSVSVSFNHSNIKAFLPVDDNLKSKSCMRFTNAELLGFWTNITSTNNTESCRDGWVYDKSIFVSTIVTEWDLVCDLRKMRQVAQSIYMAGVLVGAFILGSLSDRFGRKTILSSSYLMLAVSGTCVAFLPNFVTYCTFRCLCGIAFSGISLNTISLCLEWTPPKGRTVIGTLFAYSFTCGQLVLAGFAYGIREWRWLQFTVSAPYYVFFLTSWFVLESARWLIMKGRSLQALKNLQRVAWINGKKEEGEKLSGKTLFVHMESELSTTKQSHSLLDLFHTPGMRRITIFLMLVWFSTSFVFYGLGMDLQNFGISIFLLQFVFGSIDLPAKLGGAILMSCMGRRVTQSGSLILAGVALLCNAFLPQDLRIVRIVLAVFAKGCLASSFCCAYLYSIELFPTVIRQSGMGVVAMTARMGSMVAPLVLMLSEISHKFPPATYGVAAVLSGIVAVFLSETCNLQLPDTIEEVEASSPEEVPHHQSCLHFQNLKEDKSESSKTRDNRPMVTAEKFASSFKITLKWLG</sequence>
<name>A0AAV2ZYX5_PYXAD</name>
<comment type="caution">
    <text evidence="7">The sequence shown here is derived from an EMBL/GenBank/DDBJ whole genome shotgun (WGS) entry which is preliminary data.</text>
</comment>
<feature type="transmembrane region" description="Helical" evidence="5">
    <location>
        <begin position="363"/>
        <end position="384"/>
    </location>
</feature>
<keyword evidence="8" id="KW-1185">Reference proteome</keyword>
<dbReference type="Proteomes" id="UP001181693">
    <property type="component" value="Unassembled WGS sequence"/>
</dbReference>
<keyword evidence="3 5" id="KW-1133">Transmembrane helix</keyword>
<feature type="transmembrane region" description="Helical" evidence="5">
    <location>
        <begin position="136"/>
        <end position="155"/>
    </location>
</feature>
<dbReference type="PANTHER" id="PTHR24064">
    <property type="entry name" value="SOLUTE CARRIER FAMILY 22 MEMBER"/>
    <property type="match status" value="1"/>
</dbReference>
<dbReference type="InterPro" id="IPR005828">
    <property type="entry name" value="MFS_sugar_transport-like"/>
</dbReference>
<dbReference type="InterPro" id="IPR036259">
    <property type="entry name" value="MFS_trans_sf"/>
</dbReference>
<evidence type="ECO:0000256" key="1">
    <source>
        <dbReference type="ARBA" id="ARBA00004141"/>
    </source>
</evidence>
<feature type="transmembrane region" description="Helical" evidence="5">
    <location>
        <begin position="167"/>
        <end position="185"/>
    </location>
</feature>
<feature type="transmembrane region" description="Helical" evidence="5">
    <location>
        <begin position="421"/>
        <end position="444"/>
    </location>
</feature>
<evidence type="ECO:0000256" key="4">
    <source>
        <dbReference type="ARBA" id="ARBA00023136"/>
    </source>
</evidence>
<evidence type="ECO:0000259" key="6">
    <source>
        <dbReference type="PROSITE" id="PS50850"/>
    </source>
</evidence>
<feature type="transmembrane region" description="Helical" evidence="5">
    <location>
        <begin position="191"/>
        <end position="213"/>
    </location>
</feature>
<dbReference type="FunFam" id="1.20.1250.20:FF:000023">
    <property type="entry name" value="Solute carrier family 22 member 6"/>
    <property type="match status" value="1"/>
</dbReference>
<protein>
    <recommendedName>
        <fullName evidence="6">Major facilitator superfamily (MFS) profile domain-containing protein</fullName>
    </recommendedName>
</protein>
<accession>A0AAV2ZYX5</accession>
<reference evidence="7" key="1">
    <citation type="thesis" date="2020" institute="ProQuest LLC" country="789 East Eisenhower Parkway, Ann Arbor, MI, USA">
        <title>Comparative Genomics and Chromosome Evolution.</title>
        <authorList>
            <person name="Mudd A.B."/>
        </authorList>
    </citation>
    <scope>NUCLEOTIDE SEQUENCE</scope>
    <source>
        <strain evidence="7">1538</strain>
        <tissue evidence="7">Blood</tissue>
    </source>
</reference>
<feature type="transmembrane region" description="Helical" evidence="5">
    <location>
        <begin position="396"/>
        <end position="415"/>
    </location>
</feature>
<feature type="transmembrane region" description="Helical" evidence="5">
    <location>
        <begin position="338"/>
        <end position="357"/>
    </location>
</feature>
<feature type="transmembrane region" description="Helical" evidence="5">
    <location>
        <begin position="225"/>
        <end position="244"/>
    </location>
</feature>
<proteinExistence type="predicted"/>
<dbReference type="InterPro" id="IPR020846">
    <property type="entry name" value="MFS_dom"/>
</dbReference>
<dbReference type="Pfam" id="PF00083">
    <property type="entry name" value="Sugar_tr"/>
    <property type="match status" value="1"/>
</dbReference>
<dbReference type="GO" id="GO:0016020">
    <property type="term" value="C:membrane"/>
    <property type="evidence" value="ECO:0007669"/>
    <property type="project" value="UniProtKB-SubCell"/>
</dbReference>
<dbReference type="Gene3D" id="1.20.1250.20">
    <property type="entry name" value="MFS general substrate transporter like domains"/>
    <property type="match status" value="1"/>
</dbReference>
<keyword evidence="2 5" id="KW-0812">Transmembrane</keyword>
<evidence type="ECO:0000256" key="3">
    <source>
        <dbReference type="ARBA" id="ARBA00022989"/>
    </source>
</evidence>
<dbReference type="EMBL" id="DYDO01000010">
    <property type="protein sequence ID" value="DBA17196.1"/>
    <property type="molecule type" value="Genomic_DNA"/>
</dbReference>
<dbReference type="SUPFAM" id="SSF103473">
    <property type="entry name" value="MFS general substrate transporter"/>
    <property type="match status" value="1"/>
</dbReference>
<evidence type="ECO:0000256" key="2">
    <source>
        <dbReference type="ARBA" id="ARBA00022692"/>
    </source>
</evidence>
<feature type="transmembrane region" description="Helical" evidence="5">
    <location>
        <begin position="488"/>
        <end position="505"/>
    </location>
</feature>
<evidence type="ECO:0000313" key="8">
    <source>
        <dbReference type="Proteomes" id="UP001181693"/>
    </source>
</evidence>
<feature type="domain" description="Major facilitator superfamily (MFS) profile" evidence="6">
    <location>
        <begin position="83"/>
        <end position="509"/>
    </location>
</feature>
<gene>
    <name evidence="7" type="ORF">GDO54_002678</name>
</gene>
<dbReference type="PROSITE" id="PS50850">
    <property type="entry name" value="MFS"/>
    <property type="match status" value="1"/>
</dbReference>
<keyword evidence="4 5" id="KW-0472">Membrane</keyword>
<comment type="subcellular location">
    <subcellularLocation>
        <location evidence="1">Membrane</location>
        <topology evidence="1">Multi-pass membrane protein</topology>
    </subcellularLocation>
</comment>
<feature type="transmembrane region" description="Helical" evidence="5">
    <location>
        <begin position="256"/>
        <end position="276"/>
    </location>
</feature>
<dbReference type="GO" id="GO:0022857">
    <property type="term" value="F:transmembrane transporter activity"/>
    <property type="evidence" value="ECO:0007669"/>
    <property type="project" value="InterPro"/>
</dbReference>
<evidence type="ECO:0000256" key="5">
    <source>
        <dbReference type="SAM" id="Phobius"/>
    </source>
</evidence>
<organism evidence="7 8">
    <name type="scientific">Pyxicephalus adspersus</name>
    <name type="common">African bullfrog</name>
    <dbReference type="NCBI Taxonomy" id="30357"/>
    <lineage>
        <taxon>Eukaryota</taxon>
        <taxon>Metazoa</taxon>
        <taxon>Chordata</taxon>
        <taxon>Craniata</taxon>
        <taxon>Vertebrata</taxon>
        <taxon>Euteleostomi</taxon>
        <taxon>Amphibia</taxon>
        <taxon>Batrachia</taxon>
        <taxon>Anura</taxon>
        <taxon>Neobatrachia</taxon>
        <taxon>Ranoidea</taxon>
        <taxon>Pyxicephalidae</taxon>
        <taxon>Pyxicephalinae</taxon>
        <taxon>Pyxicephalus</taxon>
    </lineage>
</organism>